<accession>A0A550C2S2</accession>
<dbReference type="AlphaFoldDB" id="A0A550C2S2"/>
<proteinExistence type="predicted"/>
<organism evidence="2 3">
    <name type="scientific">Schizophyllum amplum</name>
    <dbReference type="NCBI Taxonomy" id="97359"/>
    <lineage>
        <taxon>Eukaryota</taxon>
        <taxon>Fungi</taxon>
        <taxon>Dikarya</taxon>
        <taxon>Basidiomycota</taxon>
        <taxon>Agaricomycotina</taxon>
        <taxon>Agaricomycetes</taxon>
        <taxon>Agaricomycetidae</taxon>
        <taxon>Agaricales</taxon>
        <taxon>Schizophyllaceae</taxon>
        <taxon>Schizophyllum</taxon>
    </lineage>
</organism>
<name>A0A550C2S2_9AGAR</name>
<evidence type="ECO:0000313" key="3">
    <source>
        <dbReference type="Proteomes" id="UP000320762"/>
    </source>
</evidence>
<gene>
    <name evidence="2" type="ORF">BD626DRAFT_509769</name>
</gene>
<keyword evidence="3" id="KW-1185">Reference proteome</keyword>
<evidence type="ECO:0000256" key="1">
    <source>
        <dbReference type="SAM" id="MobiDB-lite"/>
    </source>
</evidence>
<evidence type="ECO:0000313" key="2">
    <source>
        <dbReference type="EMBL" id="TRM59105.1"/>
    </source>
</evidence>
<feature type="region of interest" description="Disordered" evidence="1">
    <location>
        <begin position="1"/>
        <end position="27"/>
    </location>
</feature>
<dbReference type="Proteomes" id="UP000320762">
    <property type="component" value="Unassembled WGS sequence"/>
</dbReference>
<comment type="caution">
    <text evidence="2">The sequence shown here is derived from an EMBL/GenBank/DDBJ whole genome shotgun (WGS) entry which is preliminary data.</text>
</comment>
<sequence>MTNDISESDRRREDCAQGSEDGGRGMGCIGVQSKWRESGLGAVGSGVREVQPSLGTNVHAAKVRWSVPCSAFPVRERSTCAEGRVCRDTLHIFSRRLALAA</sequence>
<dbReference type="EMBL" id="VDMD01000031">
    <property type="protein sequence ID" value="TRM59105.1"/>
    <property type="molecule type" value="Genomic_DNA"/>
</dbReference>
<reference evidence="2 3" key="1">
    <citation type="journal article" date="2019" name="New Phytol.">
        <title>Comparative genomics reveals unique wood-decay strategies and fruiting body development in the Schizophyllaceae.</title>
        <authorList>
            <person name="Almasi E."/>
            <person name="Sahu N."/>
            <person name="Krizsan K."/>
            <person name="Balint B."/>
            <person name="Kovacs G.M."/>
            <person name="Kiss B."/>
            <person name="Cseklye J."/>
            <person name="Drula E."/>
            <person name="Henrissat B."/>
            <person name="Nagy I."/>
            <person name="Chovatia M."/>
            <person name="Adam C."/>
            <person name="LaButti K."/>
            <person name="Lipzen A."/>
            <person name="Riley R."/>
            <person name="Grigoriev I.V."/>
            <person name="Nagy L.G."/>
        </authorList>
    </citation>
    <scope>NUCLEOTIDE SEQUENCE [LARGE SCALE GENOMIC DNA]</scope>
    <source>
        <strain evidence="2 3">NL-1724</strain>
    </source>
</reference>
<protein>
    <submittedName>
        <fullName evidence="2">Uncharacterized protein</fullName>
    </submittedName>
</protein>